<dbReference type="Pfam" id="PF05494">
    <property type="entry name" value="MlaC"/>
    <property type="match status" value="1"/>
</dbReference>
<organism evidence="2 3">
    <name type="scientific">Sandaracinus amylolyticus</name>
    <dbReference type="NCBI Taxonomy" id="927083"/>
    <lineage>
        <taxon>Bacteria</taxon>
        <taxon>Pseudomonadati</taxon>
        <taxon>Myxococcota</taxon>
        <taxon>Polyangia</taxon>
        <taxon>Polyangiales</taxon>
        <taxon>Sandaracinaceae</taxon>
        <taxon>Sandaracinus</taxon>
    </lineage>
</organism>
<dbReference type="Gene3D" id="3.10.450.710">
    <property type="entry name" value="Tgt2/MlaC"/>
    <property type="match status" value="1"/>
</dbReference>
<proteinExistence type="predicted"/>
<feature type="chain" id="PRO_5002512991" evidence="1">
    <location>
        <begin position="27"/>
        <end position="209"/>
    </location>
</feature>
<keyword evidence="3" id="KW-1185">Reference proteome</keyword>
<evidence type="ECO:0000313" key="2">
    <source>
        <dbReference type="EMBL" id="AKF08247.1"/>
    </source>
</evidence>
<dbReference type="STRING" id="927083.DB32_005396"/>
<reference evidence="2 3" key="1">
    <citation type="submission" date="2015-03" db="EMBL/GenBank/DDBJ databases">
        <title>Genome assembly of Sandaracinus amylolyticus DSM 53668.</title>
        <authorList>
            <person name="Sharma G."/>
            <person name="Subramanian S."/>
        </authorList>
    </citation>
    <scope>NUCLEOTIDE SEQUENCE [LARGE SCALE GENOMIC DNA]</scope>
    <source>
        <strain evidence="2 3">DSM 53668</strain>
    </source>
</reference>
<dbReference type="KEGG" id="samy:DB32_005396"/>
<dbReference type="InterPro" id="IPR042245">
    <property type="entry name" value="Tgt2/MlaC_sf"/>
</dbReference>
<dbReference type="AlphaFoldDB" id="A0A0F6YKE2"/>
<evidence type="ECO:0000256" key="1">
    <source>
        <dbReference type="SAM" id="SignalP"/>
    </source>
</evidence>
<dbReference type="PANTHER" id="PTHR36573">
    <property type="entry name" value="INTERMEMBRANE PHOSPHOLIPID TRANSPORT SYSTEM BINDING PROTEIN MLAC"/>
    <property type="match status" value="1"/>
</dbReference>
<protein>
    <submittedName>
        <fullName evidence="2">Toluene tolerance</fullName>
    </submittedName>
</protein>
<feature type="signal peptide" evidence="1">
    <location>
        <begin position="1"/>
        <end position="26"/>
    </location>
</feature>
<evidence type="ECO:0000313" key="3">
    <source>
        <dbReference type="Proteomes" id="UP000034883"/>
    </source>
</evidence>
<dbReference type="RefSeq" id="WP_169791558.1">
    <property type="nucleotide sequence ID" value="NZ_CP011125.1"/>
</dbReference>
<name>A0A0F6YKE2_9BACT</name>
<dbReference type="EMBL" id="CP011125">
    <property type="protein sequence ID" value="AKF08247.1"/>
    <property type="molecule type" value="Genomic_DNA"/>
</dbReference>
<dbReference type="InterPro" id="IPR008869">
    <property type="entry name" value="MlaC/ttg2D"/>
</dbReference>
<dbReference type="PIRSF" id="PIRSF004649">
    <property type="entry name" value="MlaC"/>
    <property type="match status" value="1"/>
</dbReference>
<sequence>MRTIFLALALAALSFTAPSFTPSAAAQEGGPATRFLRQRHDEVTRIMRRDASTDAARATRSQEVTRILSQLLDYQELSRRALGTHWESRTPAQRTQFVDLLRQLVERNYEANLERIQGFEVRYTREEAISDGTVVYTEARSRQERRQPPVEISYSMHLTDGAWRVFDVNTDGVSLVRNYNRQFNRIIGQDGWDALITRMQERLASGRTE</sequence>
<dbReference type="PANTHER" id="PTHR36573:SF1">
    <property type="entry name" value="INTERMEMBRANE PHOSPHOLIPID TRANSPORT SYSTEM BINDING PROTEIN MLAC"/>
    <property type="match status" value="1"/>
</dbReference>
<keyword evidence="1" id="KW-0732">Signal</keyword>
<gene>
    <name evidence="2" type="ORF">DB32_005396</name>
</gene>
<dbReference type="Proteomes" id="UP000034883">
    <property type="component" value="Chromosome"/>
</dbReference>
<accession>A0A0F6YKE2</accession>